<evidence type="ECO:0000313" key="4">
    <source>
        <dbReference type="Proteomes" id="UP001556220"/>
    </source>
</evidence>
<dbReference type="InterPro" id="IPR012338">
    <property type="entry name" value="Beta-lactam/transpept-like"/>
</dbReference>
<reference evidence="3 4" key="1">
    <citation type="submission" date="2024-06" db="EMBL/GenBank/DDBJ databases">
        <authorList>
            <person name="Woo H."/>
        </authorList>
    </citation>
    <scope>NUCLEOTIDE SEQUENCE [LARGE SCALE GENOMIC DNA]</scope>
    <source>
        <strain evidence="3 4">Si-c</strain>
    </source>
</reference>
<proteinExistence type="predicted"/>
<dbReference type="SUPFAM" id="SSF56601">
    <property type="entry name" value="beta-lactamase/transpeptidase-like"/>
    <property type="match status" value="1"/>
</dbReference>
<name>A0ABV3QCY4_9GAMM</name>
<dbReference type="PANTHER" id="PTHR43283:SF18">
    <property type="match status" value="1"/>
</dbReference>
<evidence type="ECO:0000256" key="1">
    <source>
        <dbReference type="SAM" id="SignalP"/>
    </source>
</evidence>
<dbReference type="EC" id="3.-.-.-" evidence="3"/>
<comment type="caution">
    <text evidence="3">The sequence shown here is derived from an EMBL/GenBank/DDBJ whole genome shotgun (WGS) entry which is preliminary data.</text>
</comment>
<dbReference type="GO" id="GO:0016787">
    <property type="term" value="F:hydrolase activity"/>
    <property type="evidence" value="ECO:0007669"/>
    <property type="project" value="UniProtKB-KW"/>
</dbReference>
<evidence type="ECO:0000313" key="3">
    <source>
        <dbReference type="EMBL" id="MEW9571539.1"/>
    </source>
</evidence>
<evidence type="ECO:0000259" key="2">
    <source>
        <dbReference type="Pfam" id="PF00144"/>
    </source>
</evidence>
<protein>
    <submittedName>
        <fullName evidence="3">Serine hydrolase domain-containing protein</fullName>
        <ecNumber evidence="3">3.-.-.-</ecNumber>
    </submittedName>
</protein>
<keyword evidence="1" id="KW-0732">Signal</keyword>
<gene>
    <name evidence="3" type="ORF">ABQJ54_07235</name>
</gene>
<feature type="domain" description="Beta-lactamase-related" evidence="2">
    <location>
        <begin position="30"/>
        <end position="366"/>
    </location>
</feature>
<dbReference type="PANTHER" id="PTHR43283">
    <property type="entry name" value="BETA-LACTAMASE-RELATED"/>
    <property type="match status" value="1"/>
</dbReference>
<dbReference type="Gene3D" id="3.40.710.10">
    <property type="entry name" value="DD-peptidase/beta-lactamase superfamily"/>
    <property type="match status" value="1"/>
</dbReference>
<dbReference type="RefSeq" id="WP_367853625.1">
    <property type="nucleotide sequence ID" value="NZ_JBFOHK010000002.1"/>
</dbReference>
<sequence length="395" mass="43586">MMRICLLALLLFAAPLIAREPGKLPVGPAIDRHVKGLMEHTGAKGLAIAVIDRGKVIYVKAYGVRNAKGEPLRTDTIMYAASLTKAVFAYTVMRLVDQGRIDLDTPIAADLDKPLPDYDTEAIYPHKYGPYKDLAGDDRWKKITPRMVLTHSTGFLNFYWLEPDQKLRIHFEPGSRFSYSGEGMILLQFVIENGRKSQGLGVDVGELVRKNVFEPLGMKRSSLMWRADFAGNLADGWNDKGQPQPHDERSKVRAAGSMDTTIDDLSKFAAALVSSTGLSRASRAEMVKPQLHIGTRTEFPTMQNDLPVDQQRKDLYAGLGVVVFDGPQGHGFFKGGHDEQTGNTLVCVEAQERCVLILANDVRAEAGFADLVRFILGDTGVPYAWEYGDQAGKSN</sequence>
<dbReference type="InterPro" id="IPR001466">
    <property type="entry name" value="Beta-lactam-related"/>
</dbReference>
<feature type="signal peptide" evidence="1">
    <location>
        <begin position="1"/>
        <end position="18"/>
    </location>
</feature>
<accession>A0ABV3QCY4</accession>
<keyword evidence="4" id="KW-1185">Reference proteome</keyword>
<dbReference type="EMBL" id="JBFOHK010000002">
    <property type="protein sequence ID" value="MEW9571539.1"/>
    <property type="molecule type" value="Genomic_DNA"/>
</dbReference>
<dbReference type="InterPro" id="IPR050789">
    <property type="entry name" value="Diverse_Enzym_Activities"/>
</dbReference>
<organism evidence="3 4">
    <name type="scientific">Rhodanobacter lycopersici</name>
    <dbReference type="NCBI Taxonomy" id="3162487"/>
    <lineage>
        <taxon>Bacteria</taxon>
        <taxon>Pseudomonadati</taxon>
        <taxon>Pseudomonadota</taxon>
        <taxon>Gammaproteobacteria</taxon>
        <taxon>Lysobacterales</taxon>
        <taxon>Rhodanobacteraceae</taxon>
        <taxon>Rhodanobacter</taxon>
    </lineage>
</organism>
<keyword evidence="3" id="KW-0378">Hydrolase</keyword>
<dbReference type="Pfam" id="PF00144">
    <property type="entry name" value="Beta-lactamase"/>
    <property type="match status" value="1"/>
</dbReference>
<feature type="chain" id="PRO_5046202823" evidence="1">
    <location>
        <begin position="19"/>
        <end position="395"/>
    </location>
</feature>
<dbReference type="Proteomes" id="UP001556220">
    <property type="component" value="Unassembled WGS sequence"/>
</dbReference>